<dbReference type="GO" id="GO:0003700">
    <property type="term" value="F:DNA-binding transcription factor activity"/>
    <property type="evidence" value="ECO:0007669"/>
    <property type="project" value="TreeGrafter"/>
</dbReference>
<dbReference type="STRING" id="485913.Krac_8978"/>
<organism evidence="6 7">
    <name type="scientific">Ktedonobacter racemifer DSM 44963</name>
    <dbReference type="NCBI Taxonomy" id="485913"/>
    <lineage>
        <taxon>Bacteria</taxon>
        <taxon>Bacillati</taxon>
        <taxon>Chloroflexota</taxon>
        <taxon>Ktedonobacteria</taxon>
        <taxon>Ktedonobacterales</taxon>
        <taxon>Ktedonobacteraceae</taxon>
        <taxon>Ktedonobacter</taxon>
    </lineage>
</organism>
<dbReference type="FunCoup" id="D6TQG8">
    <property type="interactions" value="21"/>
</dbReference>
<evidence type="ECO:0000313" key="6">
    <source>
        <dbReference type="EMBL" id="EFH87635.1"/>
    </source>
</evidence>
<dbReference type="Pfam" id="PF13305">
    <property type="entry name" value="TetR_C_33"/>
    <property type="match status" value="1"/>
</dbReference>
<dbReference type="InParanoid" id="D6TQG8"/>
<dbReference type="Pfam" id="PF00440">
    <property type="entry name" value="TetR_N"/>
    <property type="match status" value="1"/>
</dbReference>
<dbReference type="PANTHER" id="PTHR30055">
    <property type="entry name" value="HTH-TYPE TRANSCRIPTIONAL REGULATOR RUTR"/>
    <property type="match status" value="1"/>
</dbReference>
<feature type="DNA-binding region" description="H-T-H motif" evidence="4">
    <location>
        <begin position="29"/>
        <end position="48"/>
    </location>
</feature>
<dbReference type="eggNOG" id="COG1309">
    <property type="taxonomic scope" value="Bacteria"/>
</dbReference>
<sequence>MATRAGLDSETIVQKAAELADKGGLDTLSMATLASELGVRPPALYHYFAGLAGLRRQLSLLGLQEVSVRVGQAVQGKAGDDAVLALAHALRDFASVHPGLYEAASRAPDLEDREWQVAGREVVETMIRALAAYRLSDDATRLVVRMLRSIVHGCVSLERIGGFGLPNVNDETFGCLLGALLDYLAGHLAGKGA</sequence>
<evidence type="ECO:0000256" key="3">
    <source>
        <dbReference type="ARBA" id="ARBA00023163"/>
    </source>
</evidence>
<feature type="domain" description="HTH tetR-type" evidence="5">
    <location>
        <begin position="6"/>
        <end position="66"/>
    </location>
</feature>
<evidence type="ECO:0000256" key="1">
    <source>
        <dbReference type="ARBA" id="ARBA00023015"/>
    </source>
</evidence>
<dbReference type="EMBL" id="ADVG01000002">
    <property type="protein sequence ID" value="EFH87635.1"/>
    <property type="molecule type" value="Genomic_DNA"/>
</dbReference>
<gene>
    <name evidence="6" type="ORF">Krac_8978</name>
</gene>
<dbReference type="InterPro" id="IPR001647">
    <property type="entry name" value="HTH_TetR"/>
</dbReference>
<proteinExistence type="predicted"/>
<evidence type="ECO:0000256" key="2">
    <source>
        <dbReference type="ARBA" id="ARBA00023125"/>
    </source>
</evidence>
<accession>D6TQG8</accession>
<dbReference type="PROSITE" id="PS50977">
    <property type="entry name" value="HTH_TETR_2"/>
    <property type="match status" value="1"/>
</dbReference>
<dbReference type="OrthoDB" id="71867at2"/>
<keyword evidence="3" id="KW-0804">Transcription</keyword>
<dbReference type="AlphaFoldDB" id="D6TQG8"/>
<dbReference type="SUPFAM" id="SSF48498">
    <property type="entry name" value="Tetracyclin repressor-like, C-terminal domain"/>
    <property type="match status" value="1"/>
</dbReference>
<dbReference type="GO" id="GO:0000976">
    <property type="term" value="F:transcription cis-regulatory region binding"/>
    <property type="evidence" value="ECO:0007669"/>
    <property type="project" value="TreeGrafter"/>
</dbReference>
<protein>
    <submittedName>
        <fullName evidence="6">Transcriptional regulator, TetR family</fullName>
    </submittedName>
</protein>
<dbReference type="Gene3D" id="1.10.10.60">
    <property type="entry name" value="Homeodomain-like"/>
    <property type="match status" value="1"/>
</dbReference>
<dbReference type="InterPro" id="IPR050109">
    <property type="entry name" value="HTH-type_TetR-like_transc_reg"/>
</dbReference>
<comment type="caution">
    <text evidence="6">The sequence shown here is derived from an EMBL/GenBank/DDBJ whole genome shotgun (WGS) entry which is preliminary data.</text>
</comment>
<reference evidence="6 7" key="1">
    <citation type="journal article" date="2011" name="Stand. Genomic Sci.">
        <title>Non-contiguous finished genome sequence and contextual data of the filamentous soil bacterium Ktedonobacter racemifer type strain (SOSP1-21).</title>
        <authorList>
            <person name="Chang Y.J."/>
            <person name="Land M."/>
            <person name="Hauser L."/>
            <person name="Chertkov O."/>
            <person name="Del Rio T.G."/>
            <person name="Nolan M."/>
            <person name="Copeland A."/>
            <person name="Tice H."/>
            <person name="Cheng J.F."/>
            <person name="Lucas S."/>
            <person name="Han C."/>
            <person name="Goodwin L."/>
            <person name="Pitluck S."/>
            <person name="Ivanova N."/>
            <person name="Ovchinikova G."/>
            <person name="Pati A."/>
            <person name="Chen A."/>
            <person name="Palaniappan K."/>
            <person name="Mavromatis K."/>
            <person name="Liolios K."/>
            <person name="Brettin T."/>
            <person name="Fiebig A."/>
            <person name="Rohde M."/>
            <person name="Abt B."/>
            <person name="Goker M."/>
            <person name="Detter J.C."/>
            <person name="Woyke T."/>
            <person name="Bristow J."/>
            <person name="Eisen J.A."/>
            <person name="Markowitz V."/>
            <person name="Hugenholtz P."/>
            <person name="Kyrpides N.C."/>
            <person name="Klenk H.P."/>
            <person name="Lapidus A."/>
        </authorList>
    </citation>
    <scope>NUCLEOTIDE SEQUENCE [LARGE SCALE GENOMIC DNA]</scope>
    <source>
        <strain evidence="7">DSM 44963</strain>
    </source>
</reference>
<dbReference type="InterPro" id="IPR036271">
    <property type="entry name" value="Tet_transcr_reg_TetR-rel_C_sf"/>
</dbReference>
<name>D6TQG8_KTERA</name>
<dbReference type="SUPFAM" id="SSF46689">
    <property type="entry name" value="Homeodomain-like"/>
    <property type="match status" value="1"/>
</dbReference>
<dbReference type="PANTHER" id="PTHR30055:SF239">
    <property type="entry name" value="TRANSCRIPTIONAL REGULATORY PROTEIN"/>
    <property type="match status" value="1"/>
</dbReference>
<dbReference type="Gene3D" id="1.10.357.10">
    <property type="entry name" value="Tetracycline Repressor, domain 2"/>
    <property type="match status" value="1"/>
</dbReference>
<keyword evidence="2 4" id="KW-0238">DNA-binding</keyword>
<dbReference type="InterPro" id="IPR025996">
    <property type="entry name" value="MT1864/Rv1816-like_C"/>
</dbReference>
<keyword evidence="1" id="KW-0805">Transcription regulation</keyword>
<dbReference type="InterPro" id="IPR009057">
    <property type="entry name" value="Homeodomain-like_sf"/>
</dbReference>
<keyword evidence="7" id="KW-1185">Reference proteome</keyword>
<dbReference type="Proteomes" id="UP000004508">
    <property type="component" value="Unassembled WGS sequence"/>
</dbReference>
<evidence type="ECO:0000256" key="4">
    <source>
        <dbReference type="PROSITE-ProRule" id="PRU00335"/>
    </source>
</evidence>
<evidence type="ECO:0000313" key="7">
    <source>
        <dbReference type="Proteomes" id="UP000004508"/>
    </source>
</evidence>
<evidence type="ECO:0000259" key="5">
    <source>
        <dbReference type="PROSITE" id="PS50977"/>
    </source>
</evidence>